<feature type="region of interest" description="Disordered" evidence="1">
    <location>
        <begin position="1"/>
        <end position="32"/>
    </location>
</feature>
<dbReference type="Proteomes" id="UP000694930">
    <property type="component" value="Chromosome 7"/>
</dbReference>
<reference evidence="3" key="2">
    <citation type="submission" date="2025-08" db="UniProtKB">
        <authorList>
            <consortium name="RefSeq"/>
        </authorList>
    </citation>
    <scope>IDENTIFICATION</scope>
</reference>
<dbReference type="RefSeq" id="XP_027774314.1">
    <property type="nucleotide sequence ID" value="XM_027918513.1"/>
</dbReference>
<feature type="region of interest" description="Disordered" evidence="1">
    <location>
        <begin position="56"/>
        <end position="115"/>
    </location>
</feature>
<evidence type="ECO:0000313" key="2">
    <source>
        <dbReference type="Proteomes" id="UP000694930"/>
    </source>
</evidence>
<evidence type="ECO:0000256" key="1">
    <source>
        <dbReference type="SAM" id="MobiDB-lite"/>
    </source>
</evidence>
<gene>
    <name evidence="3" type="primary">LOC114078018</name>
</gene>
<keyword evidence="2" id="KW-1185">Reference proteome</keyword>
<name>A0ABM1VEZ6_SOLPN</name>
<protein>
    <submittedName>
        <fullName evidence="3">Uncharacterized protein LOC114078018</fullName>
    </submittedName>
</protein>
<feature type="compositionally biased region" description="Polar residues" evidence="1">
    <location>
        <begin position="1"/>
        <end position="20"/>
    </location>
</feature>
<organism evidence="2 3">
    <name type="scientific">Solanum pennellii</name>
    <name type="common">Tomato</name>
    <name type="synonym">Lycopersicon pennellii</name>
    <dbReference type="NCBI Taxonomy" id="28526"/>
    <lineage>
        <taxon>Eukaryota</taxon>
        <taxon>Viridiplantae</taxon>
        <taxon>Streptophyta</taxon>
        <taxon>Embryophyta</taxon>
        <taxon>Tracheophyta</taxon>
        <taxon>Spermatophyta</taxon>
        <taxon>Magnoliopsida</taxon>
        <taxon>eudicotyledons</taxon>
        <taxon>Gunneridae</taxon>
        <taxon>Pentapetalae</taxon>
        <taxon>asterids</taxon>
        <taxon>lamiids</taxon>
        <taxon>Solanales</taxon>
        <taxon>Solanaceae</taxon>
        <taxon>Solanoideae</taxon>
        <taxon>Solaneae</taxon>
        <taxon>Solanum</taxon>
        <taxon>Solanum subgen. Lycopersicon</taxon>
    </lineage>
</organism>
<reference evidence="2" key="1">
    <citation type="journal article" date="2014" name="Nat. Genet.">
        <title>The genome of the stress-tolerant wild tomato species Solanum pennellii.</title>
        <authorList>
            <person name="Bolger A."/>
            <person name="Scossa F."/>
            <person name="Bolger M.E."/>
            <person name="Lanz C."/>
            <person name="Maumus F."/>
            <person name="Tohge T."/>
            <person name="Quesneville H."/>
            <person name="Alseekh S."/>
            <person name="Sorensen I."/>
            <person name="Lichtenstein G."/>
            <person name="Fich E.A."/>
            <person name="Conte M."/>
            <person name="Keller H."/>
            <person name="Schneeberger K."/>
            <person name="Schwacke R."/>
            <person name="Ofner I."/>
            <person name="Vrebalov J."/>
            <person name="Xu Y."/>
            <person name="Osorio S."/>
            <person name="Aflitos S.A."/>
            <person name="Schijlen E."/>
            <person name="Jimenez-Gomez J.M."/>
            <person name="Ryngajllo M."/>
            <person name="Kimura S."/>
            <person name="Kumar R."/>
            <person name="Koenig D."/>
            <person name="Headland L.R."/>
            <person name="Maloof J.N."/>
            <person name="Sinha N."/>
            <person name="van Ham R.C."/>
            <person name="Lankhorst R.K."/>
            <person name="Mao L."/>
            <person name="Vogel A."/>
            <person name="Arsova B."/>
            <person name="Panstruga R."/>
            <person name="Fei Z."/>
            <person name="Rose J.K."/>
            <person name="Zamir D."/>
            <person name="Carrari F."/>
            <person name="Giovannoni J.J."/>
            <person name="Weigel D."/>
            <person name="Usadel B."/>
            <person name="Fernie A.R."/>
        </authorList>
    </citation>
    <scope>NUCLEOTIDE SEQUENCE [LARGE SCALE GENOMIC DNA]</scope>
    <source>
        <strain evidence="2">cv. LA0716</strain>
    </source>
</reference>
<evidence type="ECO:0000313" key="3">
    <source>
        <dbReference type="RefSeq" id="XP_027774314.1"/>
    </source>
</evidence>
<sequence length="155" mass="17030">MLAQQKQNKSDFSTAKTPNYRQGKPRIPTCPQYGKNHYGTRRRASIACFNCGSFDPKVKDWRNLNNAPSLKTEGSVHKPPVNPPQTNKGARPRKNQAACASGDNQASGQRGSARAYAMRMSDDQDGQDVVVGKFHLFGLSVFTLVDPGSTHSYIC</sequence>
<dbReference type="GeneID" id="114078018"/>
<proteinExistence type="predicted"/>
<accession>A0ABM1VEZ6</accession>